<accession>A0A9P1IKY4</accession>
<dbReference type="PANTHER" id="PTHR36157:SF3">
    <property type="entry name" value="DOMAIN OF UNKNOWN FUNCTION DX DOMAIN-CONTAINING PROTEIN"/>
    <property type="match status" value="1"/>
</dbReference>
<dbReference type="Pfam" id="PF01666">
    <property type="entry name" value="DX"/>
    <property type="match status" value="1"/>
</dbReference>
<feature type="transmembrane region" description="Helical" evidence="2">
    <location>
        <begin position="221"/>
        <end position="241"/>
    </location>
</feature>
<proteinExistence type="predicted"/>
<dbReference type="InterPro" id="IPR002593">
    <property type="entry name" value="DX"/>
</dbReference>
<evidence type="ECO:0000256" key="1">
    <source>
        <dbReference type="SAM" id="MobiDB-lite"/>
    </source>
</evidence>
<feature type="chain" id="PRO_5040190157" description="Domain of unknown function DX domain-containing protein" evidence="3">
    <location>
        <begin position="23"/>
        <end position="245"/>
    </location>
</feature>
<keyword evidence="2" id="KW-0812">Transmembrane</keyword>
<feature type="region of interest" description="Disordered" evidence="1">
    <location>
        <begin position="86"/>
        <end position="110"/>
    </location>
</feature>
<keyword evidence="2" id="KW-0472">Membrane</keyword>
<name>A0A9P1IKY4_9PELO</name>
<dbReference type="PANTHER" id="PTHR36157">
    <property type="entry name" value="PROTEIN CBG12671-RELATED"/>
    <property type="match status" value="1"/>
</dbReference>
<evidence type="ECO:0000256" key="3">
    <source>
        <dbReference type="SAM" id="SignalP"/>
    </source>
</evidence>
<evidence type="ECO:0000313" key="5">
    <source>
        <dbReference type="EMBL" id="CAI5445986.1"/>
    </source>
</evidence>
<comment type="caution">
    <text evidence="5">The sequence shown here is derived from an EMBL/GenBank/DDBJ whole genome shotgun (WGS) entry which is preliminary data.</text>
</comment>
<evidence type="ECO:0000313" key="6">
    <source>
        <dbReference type="Proteomes" id="UP001152747"/>
    </source>
</evidence>
<dbReference type="AlphaFoldDB" id="A0A9P1IKY4"/>
<feature type="signal peptide" evidence="3">
    <location>
        <begin position="1"/>
        <end position="22"/>
    </location>
</feature>
<reference evidence="5" key="1">
    <citation type="submission" date="2022-11" db="EMBL/GenBank/DDBJ databases">
        <authorList>
            <person name="Kikuchi T."/>
        </authorList>
    </citation>
    <scope>NUCLEOTIDE SEQUENCE</scope>
    <source>
        <strain evidence="5">PS1010</strain>
    </source>
</reference>
<dbReference type="EMBL" id="CANHGI010000003">
    <property type="protein sequence ID" value="CAI5445986.1"/>
    <property type="molecule type" value="Genomic_DNA"/>
</dbReference>
<feature type="domain" description="Domain of unknown function DX" evidence="4">
    <location>
        <begin position="135"/>
        <end position="209"/>
    </location>
</feature>
<evidence type="ECO:0000259" key="4">
    <source>
        <dbReference type="Pfam" id="PF01666"/>
    </source>
</evidence>
<keyword evidence="6" id="KW-1185">Reference proteome</keyword>
<keyword evidence="3" id="KW-0732">Signal</keyword>
<sequence length="245" mass="27731">MSFVQNIITLTILLICIRSSQQSIIGAGLGIWSNNSSCNSSLDCGPIEQVSKRWCDYTKRKCQIPESIFTFDHLCLDMVTPFGQEPTISNGKNNDTRSISKEQCESDGGQVHQNHCCPRLKKRGNETFSIPQNPYKTNIACYPNKTLPMIFSFAWCDKSTQKIWTLGLLGKNQHNIYTNFVMCSKHDDCGNGFVCINEVRGRRVCYFDPLNSESFPIGATFAFFAPLLIVLFILAATMVYIDKYW</sequence>
<keyword evidence="2" id="KW-1133">Transmembrane helix</keyword>
<evidence type="ECO:0000256" key="2">
    <source>
        <dbReference type="SAM" id="Phobius"/>
    </source>
</evidence>
<feature type="compositionally biased region" description="Basic and acidic residues" evidence="1">
    <location>
        <begin position="94"/>
        <end position="104"/>
    </location>
</feature>
<gene>
    <name evidence="5" type="ORF">CAMP_LOCUS8623</name>
</gene>
<dbReference type="Proteomes" id="UP001152747">
    <property type="component" value="Unassembled WGS sequence"/>
</dbReference>
<protein>
    <recommendedName>
        <fullName evidence="4">Domain of unknown function DX domain-containing protein</fullName>
    </recommendedName>
</protein>
<organism evidence="5 6">
    <name type="scientific">Caenorhabditis angaria</name>
    <dbReference type="NCBI Taxonomy" id="860376"/>
    <lineage>
        <taxon>Eukaryota</taxon>
        <taxon>Metazoa</taxon>
        <taxon>Ecdysozoa</taxon>
        <taxon>Nematoda</taxon>
        <taxon>Chromadorea</taxon>
        <taxon>Rhabditida</taxon>
        <taxon>Rhabditina</taxon>
        <taxon>Rhabditomorpha</taxon>
        <taxon>Rhabditoidea</taxon>
        <taxon>Rhabditidae</taxon>
        <taxon>Peloderinae</taxon>
        <taxon>Caenorhabditis</taxon>
    </lineage>
</organism>